<dbReference type="EMBL" id="CP054706">
    <property type="protein sequence ID" value="QQK80930.1"/>
    <property type="molecule type" value="Genomic_DNA"/>
</dbReference>
<gene>
    <name evidence="1" type="ORF">HUG20_14200</name>
</gene>
<dbReference type="AlphaFoldDB" id="A0A7T7CG91"/>
<organism evidence="1 2">
    <name type="scientific">Salicibibacter cibi</name>
    <dbReference type="NCBI Taxonomy" id="2743001"/>
    <lineage>
        <taxon>Bacteria</taxon>
        <taxon>Bacillati</taxon>
        <taxon>Bacillota</taxon>
        <taxon>Bacilli</taxon>
        <taxon>Bacillales</taxon>
        <taxon>Bacillaceae</taxon>
        <taxon>Salicibibacter</taxon>
    </lineage>
</organism>
<proteinExistence type="predicted"/>
<name>A0A7T7CG91_9BACI</name>
<dbReference type="KEGG" id="scib:HUG20_14200"/>
<keyword evidence="2" id="KW-1185">Reference proteome</keyword>
<sequence>MRHGVRDVPAKRKMFFVGGCNDFATPVIQPRLSGRRITCRMAIRLDDEICNIDTNVFDEDMLDVVW</sequence>
<reference evidence="1 2" key="1">
    <citation type="submission" date="2020-06" db="EMBL/GenBank/DDBJ databases">
        <title>Genomic analysis of Salicibibacter sp. NKC21-4.</title>
        <authorList>
            <person name="Oh Y.J."/>
        </authorList>
    </citation>
    <scope>NUCLEOTIDE SEQUENCE [LARGE SCALE GENOMIC DNA]</scope>
    <source>
        <strain evidence="1 2">NKC21-4</strain>
    </source>
</reference>
<dbReference type="RefSeq" id="WP_200085297.1">
    <property type="nucleotide sequence ID" value="NZ_CP054706.1"/>
</dbReference>
<evidence type="ECO:0000313" key="1">
    <source>
        <dbReference type="EMBL" id="QQK80930.1"/>
    </source>
</evidence>
<protein>
    <submittedName>
        <fullName evidence="1">Uncharacterized protein</fullName>
    </submittedName>
</protein>
<accession>A0A7T7CG91</accession>
<evidence type="ECO:0000313" key="2">
    <source>
        <dbReference type="Proteomes" id="UP000595349"/>
    </source>
</evidence>
<dbReference type="Proteomes" id="UP000595349">
    <property type="component" value="Chromosome"/>
</dbReference>